<feature type="domain" description="ArsA/GET3 Anion-transporting ATPase-like" evidence="2">
    <location>
        <begin position="27"/>
        <end position="222"/>
    </location>
</feature>
<reference evidence="3" key="1">
    <citation type="journal article" date="2014" name="Front. Microbiol.">
        <title>High frequency of phylogenetically diverse reductive dehalogenase-homologous genes in deep subseafloor sedimentary metagenomes.</title>
        <authorList>
            <person name="Kawai M."/>
            <person name="Futagami T."/>
            <person name="Toyoda A."/>
            <person name="Takaki Y."/>
            <person name="Nishi S."/>
            <person name="Hori S."/>
            <person name="Arai W."/>
            <person name="Tsubouchi T."/>
            <person name="Morono Y."/>
            <person name="Uchiyama I."/>
            <person name="Ito T."/>
            <person name="Fujiyama A."/>
            <person name="Inagaki F."/>
            <person name="Takami H."/>
        </authorList>
    </citation>
    <scope>NUCLEOTIDE SEQUENCE</scope>
    <source>
        <strain evidence="3">Expedition CK06-06</strain>
    </source>
</reference>
<dbReference type="InterPro" id="IPR027417">
    <property type="entry name" value="P-loop_NTPase"/>
</dbReference>
<dbReference type="PANTHER" id="PTHR10803:SF3">
    <property type="entry name" value="ATPASE GET3"/>
    <property type="match status" value="1"/>
</dbReference>
<evidence type="ECO:0000313" key="3">
    <source>
        <dbReference type="EMBL" id="GAI40573.1"/>
    </source>
</evidence>
<protein>
    <recommendedName>
        <fullName evidence="2">ArsA/GET3 Anion-transporting ATPase-like domain-containing protein</fullName>
    </recommendedName>
</protein>
<dbReference type="Gene3D" id="3.40.50.300">
    <property type="entry name" value="P-loop containing nucleotide triphosphate hydrolases"/>
    <property type="match status" value="1"/>
</dbReference>
<accession>X1NAC2</accession>
<sequence>DEVKQMWDEKFGREVYEVFSAFVSVPYEQFADFITSILPGLRDEFTVDYIRRLASEKRYRRIVWDTAPLGQTLGLLETPAMLSQHLKPAPRIYSRLKLSTKTRRSVLDIIKGWERLSTEDMDFLRNAVRFVMVTIPEALAVEQLESIVAEFDKFGFKVKQLIINNVIMDLSSEFLVTKAQQQRRYIELLHDRYHFMEIVELPLFPREIKGVERLKDIEQSLFE</sequence>
<gene>
    <name evidence="3" type="ORF">S06H3_46394</name>
</gene>
<dbReference type="CDD" id="cd02035">
    <property type="entry name" value="ArsA"/>
    <property type="match status" value="1"/>
</dbReference>
<dbReference type="PANTHER" id="PTHR10803">
    <property type="entry name" value="ARSENICAL PUMP-DRIVING ATPASE ARSENITE-TRANSLOCATING ATPASE"/>
    <property type="match status" value="1"/>
</dbReference>
<dbReference type="InterPro" id="IPR025723">
    <property type="entry name" value="ArsA/GET3_ATPase-like"/>
</dbReference>
<comment type="caution">
    <text evidence="3">The sequence shown here is derived from an EMBL/GenBank/DDBJ whole genome shotgun (WGS) entry which is preliminary data.</text>
</comment>
<dbReference type="EMBL" id="BARV01029052">
    <property type="protein sequence ID" value="GAI40573.1"/>
    <property type="molecule type" value="Genomic_DNA"/>
</dbReference>
<dbReference type="SUPFAM" id="SSF52540">
    <property type="entry name" value="P-loop containing nucleoside triphosphate hydrolases"/>
    <property type="match status" value="1"/>
</dbReference>
<evidence type="ECO:0000256" key="1">
    <source>
        <dbReference type="ARBA" id="ARBA00011040"/>
    </source>
</evidence>
<dbReference type="InterPro" id="IPR016300">
    <property type="entry name" value="ATPase_ArsA/GET3"/>
</dbReference>
<organism evidence="3">
    <name type="scientific">marine sediment metagenome</name>
    <dbReference type="NCBI Taxonomy" id="412755"/>
    <lineage>
        <taxon>unclassified sequences</taxon>
        <taxon>metagenomes</taxon>
        <taxon>ecological metagenomes</taxon>
    </lineage>
</organism>
<proteinExistence type="inferred from homology"/>
<dbReference type="AlphaFoldDB" id="X1NAC2"/>
<comment type="similarity">
    <text evidence="1">Belongs to the arsA ATPase family.</text>
</comment>
<feature type="non-terminal residue" evidence="3">
    <location>
        <position position="1"/>
    </location>
</feature>
<evidence type="ECO:0000259" key="2">
    <source>
        <dbReference type="Pfam" id="PF02374"/>
    </source>
</evidence>
<dbReference type="Pfam" id="PF02374">
    <property type="entry name" value="ArsA_ATPase"/>
    <property type="match status" value="1"/>
</dbReference>
<dbReference type="GO" id="GO:0005524">
    <property type="term" value="F:ATP binding"/>
    <property type="evidence" value="ECO:0007669"/>
    <property type="project" value="InterPro"/>
</dbReference>
<dbReference type="GO" id="GO:0016887">
    <property type="term" value="F:ATP hydrolysis activity"/>
    <property type="evidence" value="ECO:0007669"/>
    <property type="project" value="InterPro"/>
</dbReference>
<name>X1NAC2_9ZZZZ</name>